<sequence>MEGDGVPHAMLHNLLHNKVLHERTVFLTVLNADIPVIPESQRVEVIELGHDCYQVNVRYGFVDERDIPQALELCKNKGLKLNPMETSFFIARQNVIPKVGSGMSLWRETLFAIMSRNARDAADYFRIPPNRVIELGTQVEI</sequence>
<gene>
    <name evidence="3" type="ORF">AYR66_08570</name>
</gene>
<evidence type="ECO:0000313" key="3">
    <source>
        <dbReference type="EMBL" id="OWW19561.1"/>
    </source>
</evidence>
<evidence type="ECO:0000256" key="1">
    <source>
        <dbReference type="ARBA" id="ARBA00022847"/>
    </source>
</evidence>
<dbReference type="AlphaFoldDB" id="A0A254TA88"/>
<evidence type="ECO:0000259" key="2">
    <source>
        <dbReference type="Pfam" id="PF22776"/>
    </source>
</evidence>
<dbReference type="GO" id="GO:0015293">
    <property type="term" value="F:symporter activity"/>
    <property type="evidence" value="ECO:0007669"/>
    <property type="project" value="UniProtKB-KW"/>
</dbReference>
<dbReference type="Pfam" id="PF22776">
    <property type="entry name" value="K_trans_C"/>
    <property type="match status" value="1"/>
</dbReference>
<dbReference type="Proteomes" id="UP000197535">
    <property type="component" value="Unassembled WGS sequence"/>
</dbReference>
<evidence type="ECO:0000313" key="4">
    <source>
        <dbReference type="Proteomes" id="UP000197535"/>
    </source>
</evidence>
<feature type="domain" description="K+ potassium transporter C-terminal" evidence="2">
    <location>
        <begin position="4"/>
        <end position="141"/>
    </location>
</feature>
<keyword evidence="1" id="KW-0769">Symport</keyword>
<accession>A0A254TA88</accession>
<keyword evidence="1" id="KW-0813">Transport</keyword>
<dbReference type="EMBL" id="LSTO01000001">
    <property type="protein sequence ID" value="OWW19561.1"/>
    <property type="molecule type" value="Genomic_DNA"/>
</dbReference>
<protein>
    <recommendedName>
        <fullName evidence="2">K+ potassium transporter C-terminal domain-containing protein</fullName>
    </recommendedName>
</protein>
<dbReference type="InterPro" id="IPR053952">
    <property type="entry name" value="K_trans_C"/>
</dbReference>
<proteinExistence type="predicted"/>
<organism evidence="3 4">
    <name type="scientific">Noviherbaspirillum denitrificans</name>
    <dbReference type="NCBI Taxonomy" id="1968433"/>
    <lineage>
        <taxon>Bacteria</taxon>
        <taxon>Pseudomonadati</taxon>
        <taxon>Pseudomonadota</taxon>
        <taxon>Betaproteobacteria</taxon>
        <taxon>Burkholderiales</taxon>
        <taxon>Oxalobacteraceae</taxon>
        <taxon>Noviherbaspirillum</taxon>
    </lineage>
</organism>
<comment type="caution">
    <text evidence="3">The sequence shown here is derived from an EMBL/GenBank/DDBJ whole genome shotgun (WGS) entry which is preliminary data.</text>
</comment>
<name>A0A254TA88_9BURK</name>
<reference evidence="3 4" key="1">
    <citation type="submission" date="2016-02" db="EMBL/GenBank/DDBJ databases">
        <authorList>
            <person name="Wen L."/>
            <person name="He K."/>
            <person name="Yang H."/>
        </authorList>
    </citation>
    <scope>NUCLEOTIDE SEQUENCE [LARGE SCALE GENOMIC DNA]</scope>
    <source>
        <strain evidence="3 4">TSA40</strain>
    </source>
</reference>
<keyword evidence="4" id="KW-1185">Reference proteome</keyword>